<dbReference type="RefSeq" id="WP_349246682.1">
    <property type="nucleotide sequence ID" value="NZ_JASCXX010000031.1"/>
</dbReference>
<protein>
    <submittedName>
        <fullName evidence="1">Uncharacterized protein</fullName>
    </submittedName>
</protein>
<keyword evidence="2" id="KW-1185">Reference proteome</keyword>
<proteinExistence type="predicted"/>
<comment type="caution">
    <text evidence="1">The sequence shown here is derived from an EMBL/GenBank/DDBJ whole genome shotgun (WGS) entry which is preliminary data.</text>
</comment>
<evidence type="ECO:0000313" key="2">
    <source>
        <dbReference type="Proteomes" id="UP001431776"/>
    </source>
</evidence>
<accession>A0AAW6U450</accession>
<dbReference type="AlphaFoldDB" id="A0AAW6U450"/>
<evidence type="ECO:0000313" key="1">
    <source>
        <dbReference type="EMBL" id="MDI6451274.1"/>
    </source>
</evidence>
<reference evidence="1" key="1">
    <citation type="submission" date="2023-05" db="EMBL/GenBank/DDBJ databases">
        <title>Anaerotaeda fermentans gen. nov., sp. nov., a novel anaerobic planctomycete of the new family within the order Sedimentisphaerales isolated from Taman Peninsula, Russia.</title>
        <authorList>
            <person name="Khomyakova M.A."/>
            <person name="Merkel A.Y."/>
            <person name="Slobodkin A.I."/>
        </authorList>
    </citation>
    <scope>NUCLEOTIDE SEQUENCE</scope>
    <source>
        <strain evidence="1">M17dextr</strain>
    </source>
</reference>
<name>A0AAW6U450_9BACT</name>
<sequence>MSATLVDEREFLAMMQDRMQEMLGLLQHLSKCESSTAALTRPLLGNLLSQAVQIEEVLDSYDAAKNRKWCHVRSLTAAAKTFADASYELLHVRHRLPNYRLLPVQRDFITATNDALALIGHVLVNVAREMVAETNALGLVIEERADIPARYTEPNLKGHLPHDCGTRLAAAGADMVAETVTTLATEFLNLASGSEDVRAASRAKPEDYELCLAASLREESLRRLELRFHNLQSQYDTYVSGTKVESQDTDLPVLRGQASVVFHLLKIATLFAHFYERHVNRQPSPAGGRSTPVVERHELLDSLMKYAVTFIDQYIGCAVSLCQDMLKRYAEVGQVEVAIPRYRGFHVRPSTLVSKLVLHYGSRVQMRLGDETYDAGSSLDLFRANEKINAEKRRWLALEIVRLDLVSEKSEPTDIVAVVRNLVLTLAAKGKLILYEQPLQLPDRLCPTDGTVLEKVTSEMGRLLAMGKIDIGTDITATFVGDKRVLEDIRLLAQHGYGEDSFGNNVALPEKLAYLRS</sequence>
<gene>
    <name evidence="1" type="ORF">QJ522_19590</name>
</gene>
<organism evidence="1 2">
    <name type="scientific">Anaerobaca lacustris</name>
    <dbReference type="NCBI Taxonomy" id="3044600"/>
    <lineage>
        <taxon>Bacteria</taxon>
        <taxon>Pseudomonadati</taxon>
        <taxon>Planctomycetota</taxon>
        <taxon>Phycisphaerae</taxon>
        <taxon>Sedimentisphaerales</taxon>
        <taxon>Anaerobacaceae</taxon>
        <taxon>Anaerobaca</taxon>
    </lineage>
</organism>
<dbReference type="Proteomes" id="UP001431776">
    <property type="component" value="Unassembled WGS sequence"/>
</dbReference>
<dbReference type="SUPFAM" id="SSF55594">
    <property type="entry name" value="HPr-like"/>
    <property type="match status" value="1"/>
</dbReference>
<dbReference type="EMBL" id="JASCXX010000031">
    <property type="protein sequence ID" value="MDI6451274.1"/>
    <property type="molecule type" value="Genomic_DNA"/>
</dbReference>
<dbReference type="InterPro" id="IPR035895">
    <property type="entry name" value="HPr-like_sf"/>
</dbReference>